<feature type="region of interest" description="Disordered" evidence="1">
    <location>
        <begin position="242"/>
        <end position="275"/>
    </location>
</feature>
<accession>A0A1J7J9I1</accession>
<sequence length="275" mass="31249">MAKAATTSIVVTTMPRIALQPRATPVKQRSVIDRHRPRDQDCVKPCHVGLGSTQLAHNLLTKIYLAVHFGAAVTADKYDLVHLLHPWANAWLEDGCRKYHRIDIYPPNWHNWRENVIWSAWASSRNTLHCGDTLLSNRRRGGHGRAPESHGTALRRRPRELRYLYIAWYDYPGVTPAEHWMDQRGIRVAGEYGHQPAYQGQEEDKERNSLPALTARNLRSPQELPGNAPDKASINLTDYTTAREVVENERGKGTTITDDEPLSQRSFAVSCPHSR</sequence>
<keyword evidence="3" id="KW-1185">Reference proteome</keyword>
<evidence type="ECO:0000313" key="3">
    <source>
        <dbReference type="Proteomes" id="UP000182658"/>
    </source>
</evidence>
<evidence type="ECO:0000313" key="2">
    <source>
        <dbReference type="EMBL" id="OIW26448.1"/>
    </source>
</evidence>
<evidence type="ECO:0000256" key="1">
    <source>
        <dbReference type="SAM" id="MobiDB-lite"/>
    </source>
</evidence>
<gene>
    <name evidence="2" type="ORF">CONLIGDRAFT_716730</name>
</gene>
<dbReference type="Proteomes" id="UP000182658">
    <property type="component" value="Unassembled WGS sequence"/>
</dbReference>
<dbReference type="AlphaFoldDB" id="A0A1J7J9I1"/>
<organism evidence="2 3">
    <name type="scientific">Coniochaeta ligniaria NRRL 30616</name>
    <dbReference type="NCBI Taxonomy" id="1408157"/>
    <lineage>
        <taxon>Eukaryota</taxon>
        <taxon>Fungi</taxon>
        <taxon>Dikarya</taxon>
        <taxon>Ascomycota</taxon>
        <taxon>Pezizomycotina</taxon>
        <taxon>Sordariomycetes</taxon>
        <taxon>Sordariomycetidae</taxon>
        <taxon>Coniochaetales</taxon>
        <taxon>Coniochaetaceae</taxon>
        <taxon>Coniochaeta</taxon>
    </lineage>
</organism>
<proteinExistence type="predicted"/>
<name>A0A1J7J9I1_9PEZI</name>
<dbReference type="InParanoid" id="A0A1J7J9I1"/>
<protein>
    <submittedName>
        <fullName evidence="2">Uncharacterized protein</fullName>
    </submittedName>
</protein>
<dbReference type="EMBL" id="KV875100">
    <property type="protein sequence ID" value="OIW26448.1"/>
    <property type="molecule type" value="Genomic_DNA"/>
</dbReference>
<reference evidence="2 3" key="1">
    <citation type="submission" date="2016-10" db="EMBL/GenBank/DDBJ databases">
        <title>Draft genome sequence of Coniochaeta ligniaria NRRL30616, a lignocellulolytic fungus for bioabatement of inhibitors in plant biomass hydrolysates.</title>
        <authorList>
            <consortium name="DOE Joint Genome Institute"/>
            <person name="Jimenez D.J."/>
            <person name="Hector R.E."/>
            <person name="Riley R."/>
            <person name="Sun H."/>
            <person name="Grigoriev I.V."/>
            <person name="Van Elsas J.D."/>
            <person name="Nichols N.N."/>
        </authorList>
    </citation>
    <scope>NUCLEOTIDE SEQUENCE [LARGE SCALE GENOMIC DNA]</scope>
    <source>
        <strain evidence="2 3">NRRL 30616</strain>
    </source>
</reference>